<reference evidence="1 2" key="2">
    <citation type="submission" date="2019-04" db="EMBL/GenBank/DDBJ databases">
        <authorList>
            <person name="Yang S."/>
            <person name="Wei W."/>
        </authorList>
    </citation>
    <scope>NUCLEOTIDE SEQUENCE [LARGE SCALE GENOMIC DNA]</scope>
    <source>
        <strain evidence="2">ZP60</strain>
    </source>
</reference>
<accession>A0A4D6KCN2</accession>
<dbReference type="Proteomes" id="UP000297053">
    <property type="component" value="Chromosome"/>
</dbReference>
<dbReference type="KEGG" id="halz:E5139_11835"/>
<dbReference type="InterPro" id="IPR058994">
    <property type="entry name" value="Ig-containing_halobact"/>
</dbReference>
<name>A0A4D6KCN2_9EURY</name>
<dbReference type="EMBL" id="CP039375">
    <property type="protein sequence ID" value="QCD66298.1"/>
    <property type="molecule type" value="Genomic_DNA"/>
</dbReference>
<proteinExistence type="predicted"/>
<evidence type="ECO:0000313" key="1">
    <source>
        <dbReference type="EMBL" id="QCD66298.1"/>
    </source>
</evidence>
<dbReference type="RefSeq" id="WP_015762698.1">
    <property type="nucleotide sequence ID" value="NZ_CP039375.1"/>
</dbReference>
<dbReference type="Pfam" id="PF26515">
    <property type="entry name" value="Ig_halo_2"/>
    <property type="match status" value="1"/>
</dbReference>
<dbReference type="AlphaFoldDB" id="A0A4D6KCN2"/>
<dbReference type="GeneID" id="42179637"/>
<evidence type="ECO:0000313" key="2">
    <source>
        <dbReference type="Proteomes" id="UP000297053"/>
    </source>
</evidence>
<sequence>MAPRTTTALLVGLLALSGLSVAAGGVIDAPPELTIENQADTPHRVTAYTVAETESVMELNFAVTTDDGDRRLATLEQLYWPGEFRNVTIADDGVPGQRHTVEPGENVTTTVEAWTPGNVTIYVVEDLGDDQRHVHTGIRSCTERQQEHELTLKSDGAGGSYTCASSLDWLLP</sequence>
<reference evidence="1 2" key="1">
    <citation type="submission" date="2019-04" db="EMBL/GenBank/DDBJ databases">
        <title>Complete genome sequence of Arthrobacter sp. ZXY-2 associated with effective atrazine degradation and salt adaptation.</title>
        <authorList>
            <person name="Zhao X."/>
        </authorList>
    </citation>
    <scope>NUCLEOTIDE SEQUENCE [LARGE SCALE GENOMIC DNA]</scope>
    <source>
        <strain evidence="2">ZP60</strain>
    </source>
</reference>
<protein>
    <submittedName>
        <fullName evidence="1">Uncharacterized protein</fullName>
    </submittedName>
</protein>
<dbReference type="OMA" id="RSCTERQ"/>
<organism evidence="1 2">
    <name type="scientific">Halomicrobium mukohataei</name>
    <dbReference type="NCBI Taxonomy" id="57705"/>
    <lineage>
        <taxon>Archaea</taxon>
        <taxon>Methanobacteriati</taxon>
        <taxon>Methanobacteriota</taxon>
        <taxon>Stenosarchaea group</taxon>
        <taxon>Halobacteria</taxon>
        <taxon>Halobacteriales</taxon>
        <taxon>Haloarculaceae</taxon>
        <taxon>Halomicrobium</taxon>
    </lineage>
</organism>
<gene>
    <name evidence="1" type="ORF">E5139_11835</name>
</gene>